<dbReference type="GO" id="GO:0007266">
    <property type="term" value="P:Rho protein signal transduction"/>
    <property type="evidence" value="ECO:0007669"/>
    <property type="project" value="TreeGrafter"/>
</dbReference>
<dbReference type="PANTHER" id="PTHR46199">
    <property type="entry name" value="RAC GTPASE-ACTIVATING PROTEIN 1"/>
    <property type="match status" value="1"/>
</dbReference>
<dbReference type="GO" id="GO:0051233">
    <property type="term" value="C:spindle midzone"/>
    <property type="evidence" value="ECO:0007669"/>
    <property type="project" value="TreeGrafter"/>
</dbReference>
<feature type="region of interest" description="Disordered" evidence="4">
    <location>
        <begin position="530"/>
        <end position="559"/>
    </location>
</feature>
<feature type="coiled-coil region" evidence="3">
    <location>
        <begin position="131"/>
        <end position="172"/>
    </location>
</feature>
<reference evidence="7" key="2">
    <citation type="journal article" date="2021" name="World Allergy Organ. J.">
        <title>Chromosome-level assembly of Dermatophagoides farinae genome and transcriptome reveals two novel allergens Der f 37 and Der f 39.</title>
        <authorList>
            <person name="Chen J."/>
            <person name="Cai Z."/>
            <person name="Fan D."/>
            <person name="Hu J."/>
            <person name="Hou Y."/>
            <person name="He Y."/>
            <person name="Zhang Z."/>
            <person name="Zhao Z."/>
            <person name="Gao P."/>
            <person name="Hu W."/>
            <person name="Sun J."/>
            <person name="Li J."/>
            <person name="Ji K."/>
        </authorList>
    </citation>
    <scope>NUCLEOTIDE SEQUENCE</scope>
    <source>
        <strain evidence="7">JKM2019</strain>
    </source>
</reference>
<feature type="compositionally biased region" description="Basic and acidic residues" evidence="4">
    <location>
        <begin position="534"/>
        <end position="554"/>
    </location>
</feature>
<dbReference type="GO" id="GO:0000281">
    <property type="term" value="P:mitotic cytokinesis"/>
    <property type="evidence" value="ECO:0007669"/>
    <property type="project" value="TreeGrafter"/>
</dbReference>
<feature type="compositionally biased region" description="Pro residues" evidence="4">
    <location>
        <begin position="52"/>
        <end position="63"/>
    </location>
</feature>
<dbReference type="InterPro" id="IPR002219">
    <property type="entry name" value="PKC_DAG/PE"/>
</dbReference>
<dbReference type="GO" id="GO:0051256">
    <property type="term" value="P:mitotic spindle midzone assembly"/>
    <property type="evidence" value="ECO:0007669"/>
    <property type="project" value="TreeGrafter"/>
</dbReference>
<dbReference type="GO" id="GO:0005096">
    <property type="term" value="F:GTPase activator activity"/>
    <property type="evidence" value="ECO:0007669"/>
    <property type="project" value="TreeGrafter"/>
</dbReference>
<evidence type="ECO:0000256" key="4">
    <source>
        <dbReference type="SAM" id="MobiDB-lite"/>
    </source>
</evidence>
<dbReference type="SUPFAM" id="SSF57889">
    <property type="entry name" value="Cysteine-rich domain"/>
    <property type="match status" value="1"/>
</dbReference>
<dbReference type="PROSITE" id="PS50238">
    <property type="entry name" value="RHOGAP"/>
    <property type="match status" value="1"/>
</dbReference>
<accession>A0A9D4SG97</accession>
<dbReference type="EMBL" id="SDOV01000007">
    <property type="protein sequence ID" value="KAH7639910.1"/>
    <property type="molecule type" value="Genomic_DNA"/>
</dbReference>
<dbReference type="InterPro" id="IPR046349">
    <property type="entry name" value="C1-like_sf"/>
</dbReference>
<protein>
    <submittedName>
        <fullName evidence="7">Uncharacterized protein</fullName>
    </submittedName>
</protein>
<evidence type="ECO:0000256" key="1">
    <source>
        <dbReference type="ARBA" id="ARBA00022723"/>
    </source>
</evidence>
<feature type="region of interest" description="Disordered" evidence="4">
    <location>
        <begin position="46"/>
        <end position="70"/>
    </location>
</feature>
<comment type="caution">
    <text evidence="7">The sequence shown here is derived from an EMBL/GenBank/DDBJ whole genome shotgun (WGS) entry which is preliminary data.</text>
</comment>
<sequence>MYYSSSYHSSIRVRRDPRQPVAFFLSNLPNPSPLPSIVEMPLPTKKLTKRTTPPPPLPPPSLSDPPTLQKPSTIKLSALAMYDDMTRYSNSNNLVDFNEVNKIISLVKNFDEYRKKLADALDTIHERDETIVKLQEEIHRLNIHCESMKKALARESKAKEEFQKECNVMRNKMALLRSMVADQQRQQNDAEHRTSNDCIASRYIDNTDQSSIGDDQTDTDTGSLLFDKSDDGLESTQIKSTESNHRFEPIIEVNDEMENESSESKPLFKPKLTVKAIRSASVISENQQHRQRPQPMPRTVNLVRSQTTKLEADRLDSRPHRFMEKKAFKTLPCTVCSVAIGFYSSYSTCSECRAIVHINCRGRLACPCLPYMAPNTSIRKMISLPGDKVLSGGKFLIIGDFVPDLTRPCVPAILIHCCNEIDRRIRQAMEDFTTTNTTVSVQDFESPVVGVYRISATDQDVRQLRNRILRAEHGLPNLDRIESIHTICGVVKMFLRNLEDSLVSRIMWHNFVRASSQINETIPKQLAMDDVNDDHDKRDSGVDDNISDHTRSDGDGMATNTMMNKNRRLLVLKKVICELPLPHRDSLAFLIRHLNYVADCERVTFMKRSALATIFAPTIVGNSKFCPQSPADLQREIPKQIMVMTALFEIDDKFWQQLLTENDFSIQSSFQENGRTTNRLVKNMSSTIDQCDEQSQQQQQQQQQQQSKLVKKSETFKQPSQQQQQQQPVKSATIKRHRSFVENIRKTFY</sequence>
<dbReference type="PROSITE" id="PS50081">
    <property type="entry name" value="ZF_DAG_PE_2"/>
    <property type="match status" value="1"/>
</dbReference>
<keyword evidence="2" id="KW-0862">Zinc</keyword>
<evidence type="ECO:0000256" key="3">
    <source>
        <dbReference type="SAM" id="Coils"/>
    </source>
</evidence>
<dbReference type="GO" id="GO:0030496">
    <property type="term" value="C:midbody"/>
    <property type="evidence" value="ECO:0007669"/>
    <property type="project" value="TreeGrafter"/>
</dbReference>
<gene>
    <name evidence="7" type="ORF">HUG17_3943</name>
</gene>
<name>A0A9D4SG97_DERFA</name>
<feature type="compositionally biased region" description="Low complexity" evidence="4">
    <location>
        <begin position="694"/>
        <end position="707"/>
    </location>
</feature>
<dbReference type="Proteomes" id="UP000828236">
    <property type="component" value="Unassembled WGS sequence"/>
</dbReference>
<dbReference type="PROSITE" id="PS00479">
    <property type="entry name" value="ZF_DAG_PE_1"/>
    <property type="match status" value="1"/>
</dbReference>
<feature type="domain" description="Rho-GAP" evidence="6">
    <location>
        <begin position="403"/>
        <end position="655"/>
    </location>
</feature>
<evidence type="ECO:0000313" key="7">
    <source>
        <dbReference type="EMBL" id="KAH7639910.1"/>
    </source>
</evidence>
<evidence type="ECO:0000256" key="2">
    <source>
        <dbReference type="ARBA" id="ARBA00022833"/>
    </source>
</evidence>
<dbReference type="GO" id="GO:0046872">
    <property type="term" value="F:metal ion binding"/>
    <property type="evidence" value="ECO:0007669"/>
    <property type="project" value="UniProtKB-KW"/>
</dbReference>
<dbReference type="Gene3D" id="1.10.555.10">
    <property type="entry name" value="Rho GTPase activation protein"/>
    <property type="match status" value="1"/>
</dbReference>
<dbReference type="Gene3D" id="3.30.60.20">
    <property type="match status" value="1"/>
</dbReference>
<feature type="domain" description="Phorbol-ester/DAG-type" evidence="5">
    <location>
        <begin position="319"/>
        <end position="368"/>
    </location>
</feature>
<dbReference type="InterPro" id="IPR008936">
    <property type="entry name" value="Rho_GTPase_activation_prot"/>
</dbReference>
<dbReference type="InterPro" id="IPR000198">
    <property type="entry name" value="RhoGAP_dom"/>
</dbReference>
<dbReference type="GO" id="GO:0005634">
    <property type="term" value="C:nucleus"/>
    <property type="evidence" value="ECO:0007669"/>
    <property type="project" value="TreeGrafter"/>
</dbReference>
<evidence type="ECO:0000259" key="5">
    <source>
        <dbReference type="PROSITE" id="PS50081"/>
    </source>
</evidence>
<dbReference type="AlphaFoldDB" id="A0A9D4SG97"/>
<dbReference type="Pfam" id="PF00620">
    <property type="entry name" value="RhoGAP"/>
    <property type="match status" value="2"/>
</dbReference>
<dbReference type="CDD" id="cd20821">
    <property type="entry name" value="C1_MgcRacGAP"/>
    <property type="match status" value="1"/>
</dbReference>
<dbReference type="GO" id="GO:0097149">
    <property type="term" value="C:centralspindlin complex"/>
    <property type="evidence" value="ECO:0007669"/>
    <property type="project" value="TreeGrafter"/>
</dbReference>
<keyword evidence="1" id="KW-0479">Metal-binding</keyword>
<feature type="region of interest" description="Disordered" evidence="4">
    <location>
        <begin position="180"/>
        <end position="239"/>
    </location>
</feature>
<feature type="compositionally biased region" description="Polar residues" evidence="4">
    <location>
        <begin position="204"/>
        <end position="222"/>
    </location>
</feature>
<dbReference type="SUPFAM" id="SSF48350">
    <property type="entry name" value="GTPase activation domain, GAP"/>
    <property type="match status" value="1"/>
</dbReference>
<dbReference type="SMART" id="SM00324">
    <property type="entry name" value="RhoGAP"/>
    <property type="match status" value="1"/>
</dbReference>
<keyword evidence="3" id="KW-0175">Coiled coil</keyword>
<evidence type="ECO:0000259" key="6">
    <source>
        <dbReference type="PROSITE" id="PS50238"/>
    </source>
</evidence>
<proteinExistence type="predicted"/>
<reference evidence="7" key="1">
    <citation type="submission" date="2020-06" db="EMBL/GenBank/DDBJ databases">
        <authorList>
            <person name="Ji K."/>
            <person name="Li J."/>
        </authorList>
    </citation>
    <scope>NUCLEOTIDE SEQUENCE</scope>
    <source>
        <strain evidence="7">JKM2019</strain>
        <tissue evidence="7">Whole body</tissue>
    </source>
</reference>
<organism evidence="7">
    <name type="scientific">Dermatophagoides farinae</name>
    <name type="common">American house dust mite</name>
    <dbReference type="NCBI Taxonomy" id="6954"/>
    <lineage>
        <taxon>Eukaryota</taxon>
        <taxon>Metazoa</taxon>
        <taxon>Ecdysozoa</taxon>
        <taxon>Arthropoda</taxon>
        <taxon>Chelicerata</taxon>
        <taxon>Arachnida</taxon>
        <taxon>Acari</taxon>
        <taxon>Acariformes</taxon>
        <taxon>Sarcoptiformes</taxon>
        <taxon>Astigmata</taxon>
        <taxon>Psoroptidia</taxon>
        <taxon>Analgoidea</taxon>
        <taxon>Pyroglyphidae</taxon>
        <taxon>Dermatophagoidinae</taxon>
        <taxon>Dermatophagoides</taxon>
    </lineage>
</organism>
<dbReference type="GO" id="GO:0032154">
    <property type="term" value="C:cleavage furrow"/>
    <property type="evidence" value="ECO:0007669"/>
    <property type="project" value="TreeGrafter"/>
</dbReference>
<dbReference type="PANTHER" id="PTHR46199:SF3">
    <property type="entry name" value="RAC GTPASE-ACTIVATING PROTEIN 1"/>
    <property type="match status" value="1"/>
</dbReference>
<feature type="region of interest" description="Disordered" evidence="4">
    <location>
        <begin position="691"/>
        <end position="736"/>
    </location>
</feature>